<accession>B6QQW4</accession>
<dbReference type="Proteomes" id="UP000001294">
    <property type="component" value="Unassembled WGS sequence"/>
</dbReference>
<name>B6QQW4_TALMQ</name>
<dbReference type="HOGENOM" id="CLU_2347397_0_0_1"/>
<evidence type="ECO:0000313" key="1">
    <source>
        <dbReference type="EMBL" id="EEA20683.1"/>
    </source>
</evidence>
<proteinExistence type="predicted"/>
<dbReference type="AlphaFoldDB" id="B6QQW4"/>
<gene>
    <name evidence="1" type="ORF">PMAA_045090</name>
</gene>
<dbReference type="EMBL" id="DS995904">
    <property type="protein sequence ID" value="EEA20683.1"/>
    <property type="molecule type" value="Genomic_DNA"/>
</dbReference>
<dbReference type="VEuPathDB" id="FungiDB:PMAA_045090"/>
<reference evidence="2" key="1">
    <citation type="journal article" date="2015" name="Genome Announc.">
        <title>Genome sequence of the AIDS-associated pathogen Penicillium marneffei (ATCC18224) and its near taxonomic relative Talaromyces stipitatus (ATCC10500).</title>
        <authorList>
            <person name="Nierman W.C."/>
            <person name="Fedorova-Abrams N.D."/>
            <person name="Andrianopoulos A."/>
        </authorList>
    </citation>
    <scope>NUCLEOTIDE SEQUENCE [LARGE SCALE GENOMIC DNA]</scope>
    <source>
        <strain evidence="2">ATCC 18224 / CBS 334.59 / QM 7333</strain>
    </source>
</reference>
<keyword evidence="2" id="KW-1185">Reference proteome</keyword>
<organism evidence="1 2">
    <name type="scientific">Talaromyces marneffei (strain ATCC 18224 / CBS 334.59 / QM 7333)</name>
    <name type="common">Penicillium marneffei</name>
    <dbReference type="NCBI Taxonomy" id="441960"/>
    <lineage>
        <taxon>Eukaryota</taxon>
        <taxon>Fungi</taxon>
        <taxon>Dikarya</taxon>
        <taxon>Ascomycota</taxon>
        <taxon>Pezizomycotina</taxon>
        <taxon>Eurotiomycetes</taxon>
        <taxon>Eurotiomycetidae</taxon>
        <taxon>Eurotiales</taxon>
        <taxon>Trichocomaceae</taxon>
        <taxon>Talaromyces</taxon>
        <taxon>Talaromyces sect. Talaromyces</taxon>
    </lineage>
</organism>
<evidence type="ECO:0000313" key="2">
    <source>
        <dbReference type="Proteomes" id="UP000001294"/>
    </source>
</evidence>
<sequence length="97" mass="11368">MNGAKAVKDAENDLFFLEFVPYLQSLKRLDAWPNPKYWPELRRDAIVIDDMRDISFPKGTEMPKHVKTLIQASSDFVKNYNRDLQIHNALFTDSDEH</sequence>
<dbReference type="OrthoDB" id="5061036at2759"/>
<protein>
    <submittedName>
        <fullName evidence="1">Uncharacterized protein</fullName>
    </submittedName>
</protein>